<evidence type="ECO:0000313" key="1">
    <source>
        <dbReference type="EMBL" id="KAF4493884.1"/>
    </source>
</evidence>
<dbReference type="EMBL" id="LUFC02000838">
    <property type="protein sequence ID" value="KAF4493884.1"/>
    <property type="molecule type" value="Genomic_DNA"/>
</dbReference>
<evidence type="ECO:0000313" key="2">
    <source>
        <dbReference type="Proteomes" id="UP000737391"/>
    </source>
</evidence>
<dbReference type="InterPro" id="IPR021848">
    <property type="entry name" value="HODM_asu-like"/>
</dbReference>
<proteinExistence type="predicted"/>
<protein>
    <submittedName>
        <fullName evidence="1">Alpha-1,2-mannosyltransferase</fullName>
    </submittedName>
</protein>
<organism evidence="1 2">
    <name type="scientific">Fusarium agapanthi</name>
    <dbReference type="NCBI Taxonomy" id="1803897"/>
    <lineage>
        <taxon>Eukaryota</taxon>
        <taxon>Fungi</taxon>
        <taxon>Dikarya</taxon>
        <taxon>Ascomycota</taxon>
        <taxon>Pezizomycotina</taxon>
        <taxon>Sordariomycetes</taxon>
        <taxon>Hypocreomycetidae</taxon>
        <taxon>Hypocreales</taxon>
        <taxon>Nectriaceae</taxon>
        <taxon>Fusarium</taxon>
        <taxon>Fusarium fujikuroi species complex</taxon>
    </lineage>
</organism>
<dbReference type="Proteomes" id="UP000737391">
    <property type="component" value="Unassembled WGS sequence"/>
</dbReference>
<comment type="caution">
    <text evidence="1">The sequence shown here is derived from an EMBL/GenBank/DDBJ whole genome shotgun (WGS) entry which is preliminary data.</text>
</comment>
<gene>
    <name evidence="1" type="ORF">FAGAP_9987</name>
</gene>
<dbReference type="AlphaFoldDB" id="A0A9P5B1X0"/>
<keyword evidence="2" id="KW-1185">Reference proteome</keyword>
<accession>A0A9P5B1X0</accession>
<sequence>MTAIETLSKESSQALITYYSAQRGELEIVDRRHSLGLPIEDAPDWPYFWKPDVFQMTMGLTKLELNNWLTFDFRWETEHRQQLEWTYGEMRDEVLQVLPGADDSCEELPQVVVAYDPLWKEMIQKSTEKFFFNLKVGSSIQRYNGFIPFPARDVHQQAATIDAVFIRSELQSLCHLPRTGDLIFTVRTHLNPVASLEDDPEALDMLWDATRNFSEKASIYKVKHMWNHVFEPFCQEVPG</sequence>
<dbReference type="Pfam" id="PF11927">
    <property type="entry name" value="HODM_asu-like"/>
    <property type="match status" value="1"/>
</dbReference>
<name>A0A9P5B1X0_9HYPO</name>
<dbReference type="OrthoDB" id="5043642at2759"/>
<reference evidence="1" key="1">
    <citation type="submission" date="2020-01" db="EMBL/GenBank/DDBJ databases">
        <title>Identification and distribution of gene clusters putatively required for synthesis of sphingolipid metabolism inhibitors in phylogenetically diverse species of the filamentous fungus Fusarium.</title>
        <authorList>
            <person name="Kim H.-S."/>
            <person name="Busman M."/>
            <person name="Brown D.W."/>
            <person name="Divon H."/>
            <person name="Uhlig S."/>
            <person name="Proctor R.H."/>
        </authorList>
    </citation>
    <scope>NUCLEOTIDE SEQUENCE</scope>
    <source>
        <strain evidence="1">NRRL 31653</strain>
    </source>
</reference>